<evidence type="ECO:0000313" key="2">
    <source>
        <dbReference type="EMBL" id="MBU5439319.1"/>
    </source>
</evidence>
<feature type="region of interest" description="Disordered" evidence="1">
    <location>
        <begin position="1"/>
        <end position="31"/>
    </location>
</feature>
<comment type="caution">
    <text evidence="2">The sequence shown here is derived from an EMBL/GenBank/DDBJ whole genome shotgun (WGS) entry which is preliminary data.</text>
</comment>
<accession>A0ABS6E8S5</accession>
<evidence type="ECO:0000313" key="3">
    <source>
        <dbReference type="Proteomes" id="UP000749471"/>
    </source>
</evidence>
<protein>
    <submittedName>
        <fullName evidence="2">Uncharacterized protein</fullName>
    </submittedName>
</protein>
<proteinExistence type="predicted"/>
<dbReference type="Proteomes" id="UP000749471">
    <property type="component" value="Unassembled WGS sequence"/>
</dbReference>
<gene>
    <name evidence="2" type="ORF">KQI42_14945</name>
</gene>
<dbReference type="EMBL" id="JAHLPM010000014">
    <property type="protein sequence ID" value="MBU5439319.1"/>
    <property type="molecule type" value="Genomic_DNA"/>
</dbReference>
<reference evidence="2 3" key="1">
    <citation type="submission" date="2021-06" db="EMBL/GenBank/DDBJ databases">
        <authorList>
            <person name="Sun Q."/>
            <person name="Li D."/>
        </authorList>
    </citation>
    <scope>NUCLEOTIDE SEQUENCE [LARGE SCALE GENOMIC DNA]</scope>
    <source>
        <strain evidence="2 3">MSJ-40</strain>
    </source>
</reference>
<name>A0ABS6E8S5_9FIRM</name>
<organism evidence="2 3">
    <name type="scientific">Tissierella simiarum</name>
    <dbReference type="NCBI Taxonomy" id="2841534"/>
    <lineage>
        <taxon>Bacteria</taxon>
        <taxon>Bacillati</taxon>
        <taxon>Bacillota</taxon>
        <taxon>Tissierellia</taxon>
        <taxon>Tissierellales</taxon>
        <taxon>Tissierellaceae</taxon>
        <taxon>Tissierella</taxon>
    </lineage>
</organism>
<keyword evidence="3" id="KW-1185">Reference proteome</keyword>
<feature type="compositionally biased region" description="Basic residues" evidence="1">
    <location>
        <begin position="1"/>
        <end position="12"/>
    </location>
</feature>
<sequence length="204" mass="24304">MNKHKTTKKKFNPKTFKAPKPSKPQKQNKEFPIPEEELEKIKALSDQKLVFSFRFLELNHEAFNLGGTCNRWGNDLFNLFNQLSKITRNEFVNELREHYRSHTHCWDELDYKYNFDDDFLEQIECRQARISTSKGGIHGFIIGNRFYIVWLDPHHNLYPSERHGGLKIFQHPNTCCGDRELEIQELKSRIKEYEELLEITTCPN</sequence>
<evidence type="ECO:0000256" key="1">
    <source>
        <dbReference type="SAM" id="MobiDB-lite"/>
    </source>
</evidence>
<dbReference type="RefSeq" id="WP_216521029.1">
    <property type="nucleotide sequence ID" value="NZ_JAHLPM010000014.1"/>
</dbReference>